<dbReference type="AlphaFoldDB" id="X6NII5"/>
<dbReference type="OrthoDB" id="432169at2759"/>
<dbReference type="PANTHER" id="PTHR43557:SF2">
    <property type="entry name" value="RIESKE DOMAIN-CONTAINING PROTEIN-RELATED"/>
    <property type="match status" value="1"/>
</dbReference>
<keyword evidence="7" id="KW-1185">Reference proteome</keyword>
<evidence type="ECO:0000313" key="7">
    <source>
        <dbReference type="Proteomes" id="UP000023152"/>
    </source>
</evidence>
<keyword evidence="2" id="KW-0285">Flavoprotein</keyword>
<dbReference type="SUPFAM" id="SSF51905">
    <property type="entry name" value="FAD/NAD(P)-binding domain"/>
    <property type="match status" value="1"/>
</dbReference>
<gene>
    <name evidence="6" type="ORF">RFI_11979</name>
</gene>
<evidence type="ECO:0000259" key="5">
    <source>
        <dbReference type="Pfam" id="PF07992"/>
    </source>
</evidence>
<sequence length="180" mass="20058">MSDENISQTYKKKKKVCMISSEKVLPYERPALSKGLLMGKAKIPDINTCAANKATHLQEWYDHNGIRTYLDSRVTEIDFDHKTLFVQCHASSGKESSTTTKAIQYAKLLLATGASAVKLSDFKMEGSHLAGIHYLRDYDDGISLLKAIETVQKDGGNVVVIGGGFVAFFFKKKKFIFCYC</sequence>
<evidence type="ECO:0000256" key="3">
    <source>
        <dbReference type="ARBA" id="ARBA00022827"/>
    </source>
</evidence>
<feature type="domain" description="FAD/NAD(P)-binding" evidence="5">
    <location>
        <begin position="11"/>
        <end position="167"/>
    </location>
</feature>
<dbReference type="PANTHER" id="PTHR43557">
    <property type="entry name" value="APOPTOSIS-INDUCING FACTOR 1"/>
    <property type="match status" value="1"/>
</dbReference>
<dbReference type="InterPro" id="IPR023753">
    <property type="entry name" value="FAD/NAD-binding_dom"/>
</dbReference>
<reference evidence="6 7" key="1">
    <citation type="journal article" date="2013" name="Curr. Biol.">
        <title>The Genome of the Foraminiferan Reticulomyxa filosa.</title>
        <authorList>
            <person name="Glockner G."/>
            <person name="Hulsmann N."/>
            <person name="Schleicher M."/>
            <person name="Noegel A.A."/>
            <person name="Eichinger L."/>
            <person name="Gallinger C."/>
            <person name="Pawlowski J."/>
            <person name="Sierra R."/>
            <person name="Euteneuer U."/>
            <person name="Pillet L."/>
            <person name="Moustafa A."/>
            <person name="Platzer M."/>
            <person name="Groth M."/>
            <person name="Szafranski K."/>
            <person name="Schliwa M."/>
        </authorList>
    </citation>
    <scope>NUCLEOTIDE SEQUENCE [LARGE SCALE GENOMIC DNA]</scope>
</reference>
<comment type="cofactor">
    <cofactor evidence="1">
        <name>FAD</name>
        <dbReference type="ChEBI" id="CHEBI:57692"/>
    </cofactor>
</comment>
<dbReference type="InterPro" id="IPR050446">
    <property type="entry name" value="FAD-oxidoreductase/Apoptosis"/>
</dbReference>
<protein>
    <submittedName>
        <fullName evidence="6">Monodehydroascorbate reductase</fullName>
    </submittedName>
</protein>
<keyword evidence="4" id="KW-0560">Oxidoreductase</keyword>
<keyword evidence="3" id="KW-0274">FAD</keyword>
<organism evidence="6 7">
    <name type="scientific">Reticulomyxa filosa</name>
    <dbReference type="NCBI Taxonomy" id="46433"/>
    <lineage>
        <taxon>Eukaryota</taxon>
        <taxon>Sar</taxon>
        <taxon>Rhizaria</taxon>
        <taxon>Retaria</taxon>
        <taxon>Foraminifera</taxon>
        <taxon>Monothalamids</taxon>
        <taxon>Reticulomyxidae</taxon>
        <taxon>Reticulomyxa</taxon>
    </lineage>
</organism>
<dbReference type="GO" id="GO:0016651">
    <property type="term" value="F:oxidoreductase activity, acting on NAD(P)H"/>
    <property type="evidence" value="ECO:0007669"/>
    <property type="project" value="TreeGrafter"/>
</dbReference>
<dbReference type="Gene3D" id="3.50.50.60">
    <property type="entry name" value="FAD/NAD(P)-binding domain"/>
    <property type="match status" value="2"/>
</dbReference>
<name>X6NII5_RETFI</name>
<evidence type="ECO:0000256" key="1">
    <source>
        <dbReference type="ARBA" id="ARBA00001974"/>
    </source>
</evidence>
<evidence type="ECO:0000256" key="2">
    <source>
        <dbReference type="ARBA" id="ARBA00022630"/>
    </source>
</evidence>
<feature type="non-terminal residue" evidence="6">
    <location>
        <position position="180"/>
    </location>
</feature>
<evidence type="ECO:0000313" key="6">
    <source>
        <dbReference type="EMBL" id="ETO25162.1"/>
    </source>
</evidence>
<dbReference type="GO" id="GO:0005737">
    <property type="term" value="C:cytoplasm"/>
    <property type="evidence" value="ECO:0007669"/>
    <property type="project" value="TreeGrafter"/>
</dbReference>
<comment type="caution">
    <text evidence="6">The sequence shown here is derived from an EMBL/GenBank/DDBJ whole genome shotgun (WGS) entry which is preliminary data.</text>
</comment>
<accession>X6NII5</accession>
<dbReference type="EMBL" id="ASPP01008717">
    <property type="protein sequence ID" value="ETO25162.1"/>
    <property type="molecule type" value="Genomic_DNA"/>
</dbReference>
<evidence type="ECO:0000256" key="4">
    <source>
        <dbReference type="ARBA" id="ARBA00023002"/>
    </source>
</evidence>
<dbReference type="Pfam" id="PF07992">
    <property type="entry name" value="Pyr_redox_2"/>
    <property type="match status" value="1"/>
</dbReference>
<proteinExistence type="predicted"/>
<dbReference type="Proteomes" id="UP000023152">
    <property type="component" value="Unassembled WGS sequence"/>
</dbReference>
<dbReference type="InterPro" id="IPR036188">
    <property type="entry name" value="FAD/NAD-bd_sf"/>
</dbReference>